<gene>
    <name evidence="2" type="ORF">VFH_I332640</name>
</gene>
<protein>
    <submittedName>
        <fullName evidence="2">Uncharacterized protein</fullName>
    </submittedName>
</protein>
<evidence type="ECO:0000313" key="3">
    <source>
        <dbReference type="Proteomes" id="UP001157006"/>
    </source>
</evidence>
<proteinExistence type="predicted"/>
<reference evidence="2 3" key="1">
    <citation type="submission" date="2023-01" db="EMBL/GenBank/DDBJ databases">
        <authorList>
            <person name="Kreplak J."/>
        </authorList>
    </citation>
    <scope>NUCLEOTIDE SEQUENCE [LARGE SCALE GENOMIC DNA]</scope>
</reference>
<sequence length="158" mass="18158">MKQKGMQNQQDIEKTKMWGSRFLVLEEDDVLENLDTKFEKAEDIKDETQNYVNEVFQEETSLENLEERPYMENMGSSRKRKESRKVNTHAILEITSKGICKDKIKGGLNRGNAKRSMENLLEGLKQRPGSKRLHKHIGLIIGDFELGAPSTRPAINPI</sequence>
<accession>A0AAV0YSF8</accession>
<feature type="region of interest" description="Disordered" evidence="1">
    <location>
        <begin position="62"/>
        <end position="85"/>
    </location>
</feature>
<keyword evidence="3" id="KW-1185">Reference proteome</keyword>
<name>A0AAV0YSF8_VICFA</name>
<organism evidence="2 3">
    <name type="scientific">Vicia faba</name>
    <name type="common">Broad bean</name>
    <name type="synonym">Faba vulgaris</name>
    <dbReference type="NCBI Taxonomy" id="3906"/>
    <lineage>
        <taxon>Eukaryota</taxon>
        <taxon>Viridiplantae</taxon>
        <taxon>Streptophyta</taxon>
        <taxon>Embryophyta</taxon>
        <taxon>Tracheophyta</taxon>
        <taxon>Spermatophyta</taxon>
        <taxon>Magnoliopsida</taxon>
        <taxon>eudicotyledons</taxon>
        <taxon>Gunneridae</taxon>
        <taxon>Pentapetalae</taxon>
        <taxon>rosids</taxon>
        <taxon>fabids</taxon>
        <taxon>Fabales</taxon>
        <taxon>Fabaceae</taxon>
        <taxon>Papilionoideae</taxon>
        <taxon>50 kb inversion clade</taxon>
        <taxon>NPAAA clade</taxon>
        <taxon>Hologalegina</taxon>
        <taxon>IRL clade</taxon>
        <taxon>Fabeae</taxon>
        <taxon>Vicia</taxon>
    </lineage>
</organism>
<evidence type="ECO:0000313" key="2">
    <source>
        <dbReference type="EMBL" id="CAI8588128.1"/>
    </source>
</evidence>
<dbReference type="Proteomes" id="UP001157006">
    <property type="component" value="Chromosome 1L"/>
</dbReference>
<dbReference type="EMBL" id="OX451736">
    <property type="protein sequence ID" value="CAI8588128.1"/>
    <property type="molecule type" value="Genomic_DNA"/>
</dbReference>
<dbReference type="AlphaFoldDB" id="A0AAV0YSF8"/>
<evidence type="ECO:0000256" key="1">
    <source>
        <dbReference type="SAM" id="MobiDB-lite"/>
    </source>
</evidence>